<dbReference type="RefSeq" id="WP_112678852.1">
    <property type="nucleotide sequence ID" value="NZ_PYAG01000041.1"/>
</dbReference>
<reference evidence="1 2" key="1">
    <citation type="submission" date="2018-03" db="EMBL/GenBank/DDBJ databases">
        <title>Defining the species Micromonospora saelicesensis and Micromonospora noduli under the framework of genomics.</title>
        <authorList>
            <person name="Riesco R."/>
            <person name="Trujillo M.E."/>
        </authorList>
    </citation>
    <scope>NUCLEOTIDE SEQUENCE [LARGE SCALE GENOMIC DNA]</scope>
    <source>
        <strain evidence="1 2">PSN13</strain>
    </source>
</reference>
<proteinExistence type="predicted"/>
<dbReference type="Proteomes" id="UP000249419">
    <property type="component" value="Unassembled WGS sequence"/>
</dbReference>
<protein>
    <submittedName>
        <fullName evidence="1">Uncharacterized protein</fullName>
    </submittedName>
</protein>
<sequence length="192" mass="21144">MTDVDAILTGARLPEDRVPVCTRGDLVVEWRRLARQLGEVKVKAAADPRVGGDGTGVLLERMEALRGEVEASTVEFRLRALPRKRWNELADAHPPRKDGVKVHADDLDLGVNRETFLPALVRASTIEPKLKDETWAALLDGDGELLGEQQWRQLWRACWNLNMADVDVPFSVAGLLTTRVSGSESGSLEPSA</sequence>
<name>A0A328NGV5_9ACTN</name>
<gene>
    <name evidence="1" type="ORF">PSN13_06498</name>
</gene>
<evidence type="ECO:0000313" key="1">
    <source>
        <dbReference type="EMBL" id="RAO26470.1"/>
    </source>
</evidence>
<accession>A0A328NGV5</accession>
<dbReference type="EMBL" id="PYAG01000041">
    <property type="protein sequence ID" value="RAO26470.1"/>
    <property type="molecule type" value="Genomic_DNA"/>
</dbReference>
<organism evidence="1 2">
    <name type="scientific">Micromonospora saelicesensis</name>
    <dbReference type="NCBI Taxonomy" id="285676"/>
    <lineage>
        <taxon>Bacteria</taxon>
        <taxon>Bacillati</taxon>
        <taxon>Actinomycetota</taxon>
        <taxon>Actinomycetes</taxon>
        <taxon>Micromonosporales</taxon>
        <taxon>Micromonosporaceae</taxon>
        <taxon>Micromonospora</taxon>
    </lineage>
</organism>
<dbReference type="AlphaFoldDB" id="A0A328NGV5"/>
<evidence type="ECO:0000313" key="2">
    <source>
        <dbReference type="Proteomes" id="UP000249419"/>
    </source>
</evidence>
<comment type="caution">
    <text evidence="1">The sequence shown here is derived from an EMBL/GenBank/DDBJ whole genome shotgun (WGS) entry which is preliminary data.</text>
</comment>